<feature type="compositionally biased region" description="Polar residues" evidence="12">
    <location>
        <begin position="27"/>
        <end position="50"/>
    </location>
</feature>
<evidence type="ECO:0000256" key="8">
    <source>
        <dbReference type="ARBA" id="ARBA00023004"/>
    </source>
</evidence>
<comment type="cofactor">
    <cofactor evidence="11">
        <name>Zn(2+)</name>
        <dbReference type="ChEBI" id="CHEBI:29105"/>
    </cofactor>
    <text evidence="11">The zinc ions have a structural role.</text>
</comment>
<dbReference type="OrthoDB" id="8854879at2759"/>
<evidence type="ECO:0000256" key="1">
    <source>
        <dbReference type="ARBA" id="ARBA00004286"/>
    </source>
</evidence>
<evidence type="ECO:0000313" key="14">
    <source>
        <dbReference type="Ensembl" id="ENSSFAP00005022302.1"/>
    </source>
</evidence>
<feature type="compositionally biased region" description="Polar residues" evidence="12">
    <location>
        <begin position="544"/>
        <end position="567"/>
    </location>
</feature>
<dbReference type="PANTHER" id="PTHR23358">
    <property type="entry name" value="METHYLCYTOSINE DIOXYGENASE TET"/>
    <property type="match status" value="1"/>
</dbReference>
<dbReference type="FunCoup" id="A0A672GVL7">
    <property type="interactions" value="948"/>
</dbReference>
<dbReference type="Pfam" id="PF12851">
    <property type="entry name" value="Tet_JBP"/>
    <property type="match status" value="1"/>
</dbReference>
<dbReference type="EC" id="1.14.11.80" evidence="11"/>
<accession>A0A672GVL7</accession>
<dbReference type="GO" id="GO:0070579">
    <property type="term" value="F:DNA 5-methylcytosine dioxygenase activity"/>
    <property type="evidence" value="ECO:0007669"/>
    <property type="project" value="UniProtKB-UniRule"/>
</dbReference>
<keyword evidence="8 11" id="KW-0408">Iron</keyword>
<protein>
    <recommendedName>
        <fullName evidence="11">Methylcytosine dioxygenase TET</fullName>
        <ecNumber evidence="11">1.14.11.80</ecNumber>
    </recommendedName>
</protein>
<dbReference type="CTD" id="54790"/>
<keyword evidence="5 11" id="KW-0862">Zinc</keyword>
<reference evidence="14" key="2">
    <citation type="submission" date="2025-08" db="UniProtKB">
        <authorList>
            <consortium name="Ensembl"/>
        </authorList>
    </citation>
    <scope>IDENTIFICATION</scope>
</reference>
<dbReference type="RefSeq" id="XP_029948851.1">
    <property type="nucleotide sequence ID" value="XM_030092991.1"/>
</dbReference>
<sequence>METEQTRNETEESLILAQFGASHNISRKLQNGGQSSEEESLQITGDTNWNHYKPNADGNSMKRHRENYNNPGSGQRLFDQGSYMMNGELMNGELKHAFSEQSLLAHQPKKIKLDSEIPENDNLDSTLVDDFPELTKTNEFECESPQTEIKLDKRNCSFPNGDIFCLPRNKQVPNGAVSPPSTIESTPGDLLEKTLSQYYPEQVSIAPQTSMSQLDAVNDSLTNKASSEGAQLPPLTSGLPNSAQMPDSQQRQPAASGNAEESNDYSSVNYVVNGYSNSFGADHQQQQHQQQPPSYAGQELALGQLSGIIQPKNNVNSSQHPNGAQCYQDDTNTQAMYAKSHPAFDHSSLLEHGNPTQTTEAGGYGSFPNSGIQKMGQSENAGPGQHPHRGSDRGLQYGIHAQNGQENPGNPHRADSTRPMGPSLQQPHHTRLENGTENMSQQRANLSCSTPNQRGWIELNSSHSQQQIASGPSSQAQEQDLWRGFPATLQPEQHTANLRVNSQMSDPNPVQRFQTQGAFTGSSQGSNSYQKKQQDCLSPETHCVPTQHNTAPEWQQTDSKGSQMQLPLSQKMPEQHIFPQNQQADRRYHSQLQSEHLSEDSDVQNRLLTQKPQQQQHCNLQRPLSHPPQFETQQLKSPNYRPHSQPQPGQHQLPSSQTLRSTSAQPNNQNVQHNDHATFGYSNTTEVQQPHQQQYPPNTSSSNLKQFQPQQPNSHCQQPNDVDFPQTSTQSQPHVPQGVLNQQVTTQTYPKVEPQLKSSCNQFQRGPRLPLGPAGPHADFQRHAALRMHLLQRQERQGITYPPPNSGDHKHIPRAVKMENGARFEMSASQQPELQLHMREASLGEIKVKQENQHSLCEQSKRPGSILASMEQSLRQYQLSPVFEKKSLAINPTNKVKVESSGAVTVLSTNFNVGGEEPFGAASSTAALKKTPESTPKKEQLLQSFMDSPMKLLDTPIKNLLDTPMKTQYDIASCHCVEQISEKDEGPYYTHLGSAPSVAGIREAMEKRSGLTGRAIRIEKVVYTGKEGKSTQGCPIAKWVIRRSSVEEKLLVLVRERTGHRCETACIIVVILVWEGIPHTLADSLYLQLSETLTKHGALTQRRCALNEERTCACQGLDPEACGASFSFGCSWSMYYNGCKFARSKIPRKFKLLGDDVREEERVERNFQNLATILAPLYKTMAPEAYGNQVEHEHRAPDCRLGLKEGRPFSGVTACMDFCAHAHRDLHNMQGGSTVVCTLTREDNREIGKIPEDEQLHVLPLYKASNTDEFGSEEGQQEKMKSGAIQVLSAFRRQVRMLAEPAKSCRQKKLDAKKAAANKNAMLESANEKAEKTLLAKSKAGTYENFAQSTIVAGPAGAMGAALQSGQPLHLLGTHPQQLHQLQHLQQQQHLASYPSSTNAAFTRFPNHPGSFPSTSKPGSMYPHQPPTAPASPYPSPLHAPNSYMNGSNRTYPSYQCNGGMPLDNYPSYYTSNPKHLDMYRQQRPALYPEQQQYGVHQRYEVNYPPRYGEQSLQVNGYNANNMRPVHPMRPYGQFGPNRASEPQFMDPLSRAPSAHGGLDYAAAVSKGNQFGQYPSPYLSHSPQILAPGQDPFHMQIKTEMGAPCRQILSGGSLNPETQPGLGLPNGGLVAPSIKQEPGTPQTPTTPQKPEMWSDNEHNFLDPEIGGIAVAPSHGSVLIECAKRELHATTPLKNPDRNHPTRISLVFYQHKNLNEAKHGLALWEAKMAEKAREKEEEAERNGGEGTPSKSSKKGVKREHPDPSESMGEPPYKRFIKTLMEGSLSFTTNTYVSTSPYAFTKVTGPYSKFV</sequence>
<evidence type="ECO:0000256" key="7">
    <source>
        <dbReference type="ARBA" id="ARBA00023002"/>
    </source>
</evidence>
<evidence type="ECO:0000256" key="12">
    <source>
        <dbReference type="SAM" id="MobiDB-lite"/>
    </source>
</evidence>
<comment type="similarity">
    <text evidence="2 11">Belongs to the TET family.</text>
</comment>
<keyword evidence="6 11" id="KW-0223">Dioxygenase</keyword>
<feature type="compositionally biased region" description="Polar residues" evidence="12">
    <location>
        <begin position="680"/>
        <end position="735"/>
    </location>
</feature>
<dbReference type="GO" id="GO:0045944">
    <property type="term" value="P:positive regulation of transcription by RNA polymerase II"/>
    <property type="evidence" value="ECO:0007669"/>
    <property type="project" value="TreeGrafter"/>
</dbReference>
<feature type="compositionally biased region" description="Polar residues" evidence="12">
    <location>
        <begin position="367"/>
        <end position="380"/>
    </location>
</feature>
<keyword evidence="3" id="KW-0158">Chromosome</keyword>
<feature type="region of interest" description="Disordered" evidence="12">
    <location>
        <begin position="436"/>
        <end position="455"/>
    </location>
</feature>
<feature type="region of interest" description="Disordered" evidence="12">
    <location>
        <begin position="27"/>
        <end position="73"/>
    </location>
</feature>
<evidence type="ECO:0000256" key="11">
    <source>
        <dbReference type="RuleBase" id="RU367064"/>
    </source>
</evidence>
<comment type="subcellular location">
    <subcellularLocation>
        <location evidence="1">Chromosome</location>
    </subcellularLocation>
</comment>
<reference evidence="14" key="1">
    <citation type="submission" date="2019-06" db="EMBL/GenBank/DDBJ databases">
        <authorList>
            <consortium name="Wellcome Sanger Institute Data Sharing"/>
        </authorList>
    </citation>
    <scope>NUCLEOTIDE SEQUENCE [LARGE SCALE GENOMIC DNA]</scope>
</reference>
<dbReference type="GO" id="GO:0005634">
    <property type="term" value="C:nucleus"/>
    <property type="evidence" value="ECO:0007669"/>
    <property type="project" value="UniProtKB-UniRule"/>
</dbReference>
<keyword evidence="7 11" id="KW-0560">Oxidoreductase</keyword>
<name>A0A672GVL7_SALFA</name>
<dbReference type="InParanoid" id="A0A672GVL7"/>
<evidence type="ECO:0000256" key="10">
    <source>
        <dbReference type="ARBA" id="ARBA00049431"/>
    </source>
</evidence>
<dbReference type="GO" id="GO:0005694">
    <property type="term" value="C:chromosome"/>
    <property type="evidence" value="ECO:0007669"/>
    <property type="project" value="UniProtKB-SubCell"/>
</dbReference>
<dbReference type="GO" id="GO:0141166">
    <property type="term" value="P:chromosomal 5-methylcytosine DNA demethylation pathway"/>
    <property type="evidence" value="ECO:0007669"/>
    <property type="project" value="UniProtKB-UniRule"/>
</dbReference>
<dbReference type="GO" id="GO:0030099">
    <property type="term" value="P:myeloid cell differentiation"/>
    <property type="evidence" value="ECO:0007669"/>
    <property type="project" value="TreeGrafter"/>
</dbReference>
<evidence type="ECO:0000259" key="13">
    <source>
        <dbReference type="SMART" id="SM01333"/>
    </source>
</evidence>
<dbReference type="InterPro" id="IPR024779">
    <property type="entry name" value="2OGFeDO_JBP1/TET_oxygenase_dom"/>
</dbReference>
<dbReference type="SMART" id="SM01333">
    <property type="entry name" value="Tet_JBP"/>
    <property type="match status" value="1"/>
</dbReference>
<evidence type="ECO:0000256" key="3">
    <source>
        <dbReference type="ARBA" id="ARBA00022454"/>
    </source>
</evidence>
<feature type="compositionally biased region" description="Polar residues" evidence="12">
    <location>
        <begin position="502"/>
        <end position="531"/>
    </location>
</feature>
<evidence type="ECO:0000256" key="2">
    <source>
        <dbReference type="ARBA" id="ARBA00007502"/>
    </source>
</evidence>
<feature type="region of interest" description="Disordered" evidence="12">
    <location>
        <begin position="1732"/>
        <end position="1770"/>
    </location>
</feature>
<feature type="region of interest" description="Disordered" evidence="12">
    <location>
        <begin position="1405"/>
        <end position="1442"/>
    </location>
</feature>
<comment type="catalytic activity">
    <reaction evidence="10 11">
        <text>a 5-hydroxymethyl-2'-deoxycytidine in DNA + 2-oxoglutarate + O2 = a 5-formyl-2'-deoxycytidine in DNA + succinate + CO2 + H2O</text>
        <dbReference type="Rhea" id="RHEA:53828"/>
        <dbReference type="Rhea" id="RHEA-COMP:13315"/>
        <dbReference type="Rhea" id="RHEA-COMP:13656"/>
        <dbReference type="ChEBI" id="CHEBI:15377"/>
        <dbReference type="ChEBI" id="CHEBI:15379"/>
        <dbReference type="ChEBI" id="CHEBI:16526"/>
        <dbReference type="ChEBI" id="CHEBI:16810"/>
        <dbReference type="ChEBI" id="CHEBI:30031"/>
        <dbReference type="ChEBI" id="CHEBI:136731"/>
        <dbReference type="ChEBI" id="CHEBI:137731"/>
        <dbReference type="EC" id="1.14.11.80"/>
    </reaction>
</comment>
<feature type="domain" description="Methylcytosine dioxygenase TET1-3 oxygenase" evidence="13">
    <location>
        <begin position="1131"/>
        <end position="1711"/>
    </location>
</feature>
<dbReference type="OMA" id="QQPNNHC"/>
<feature type="region of interest" description="Disordered" evidence="12">
    <location>
        <begin position="276"/>
        <end position="295"/>
    </location>
</feature>
<proteinExistence type="inferred from homology"/>
<feature type="region of interest" description="Disordered" evidence="12">
    <location>
        <begin position="221"/>
        <end position="263"/>
    </location>
</feature>
<dbReference type="GO" id="GO:0008270">
    <property type="term" value="F:zinc ion binding"/>
    <property type="evidence" value="ECO:0007669"/>
    <property type="project" value="UniProtKB-UniRule"/>
</dbReference>
<feature type="compositionally biased region" description="Basic and acidic residues" evidence="12">
    <location>
        <begin position="1732"/>
        <end position="1742"/>
    </location>
</feature>
<keyword evidence="4 11" id="KW-0479">Metal-binding</keyword>
<feature type="region of interest" description="Disordered" evidence="12">
    <location>
        <begin position="612"/>
        <end position="735"/>
    </location>
</feature>
<comment type="catalytic activity">
    <reaction evidence="11">
        <text>a 5-methyl-2'-deoxycytidine in DNA + 2-oxoglutarate + O2 = a 5-hydroxymethyl-2'-deoxycytidine in DNA + succinate + CO2</text>
        <dbReference type="Rhea" id="RHEA:52636"/>
        <dbReference type="Rhea" id="RHEA-COMP:11370"/>
        <dbReference type="Rhea" id="RHEA-COMP:13315"/>
        <dbReference type="ChEBI" id="CHEBI:15379"/>
        <dbReference type="ChEBI" id="CHEBI:16526"/>
        <dbReference type="ChEBI" id="CHEBI:16810"/>
        <dbReference type="ChEBI" id="CHEBI:30031"/>
        <dbReference type="ChEBI" id="CHEBI:85454"/>
        <dbReference type="ChEBI" id="CHEBI:136731"/>
        <dbReference type="EC" id="1.14.11.80"/>
    </reaction>
</comment>
<feature type="region of interest" description="Disordered" evidence="12">
    <location>
        <begin position="346"/>
        <end position="430"/>
    </location>
</feature>
<comment type="cofactor">
    <cofactor evidence="11">
        <name>Fe(2+)</name>
        <dbReference type="ChEBI" id="CHEBI:29033"/>
    </cofactor>
    <text evidence="11">Binds 1 Fe(2+) ion per subunit.</text>
</comment>
<dbReference type="GeneID" id="115389574"/>
<feature type="compositionally biased region" description="Low complexity" evidence="12">
    <location>
        <begin position="1635"/>
        <end position="1650"/>
    </location>
</feature>
<evidence type="ECO:0000256" key="5">
    <source>
        <dbReference type="ARBA" id="ARBA00022833"/>
    </source>
</evidence>
<feature type="region of interest" description="Disordered" evidence="12">
    <location>
        <begin position="1630"/>
        <end position="1650"/>
    </location>
</feature>
<dbReference type="InterPro" id="IPR046942">
    <property type="entry name" value="TET_oxygenase"/>
</dbReference>
<comment type="function">
    <text evidence="11">Dioxygenase that catalyzes the conversion of the modified genomic base 5-methylcytosine (5mC) into 5-hydroxymethylcytosine (5hmC) and plays a key role in epigenetic chromatin reprogramming during embryonic development.</text>
</comment>
<feature type="region of interest" description="Disordered" evidence="12">
    <location>
        <begin position="502"/>
        <end position="567"/>
    </location>
</feature>
<evidence type="ECO:0000256" key="4">
    <source>
        <dbReference type="ARBA" id="ARBA00022723"/>
    </source>
</evidence>
<evidence type="ECO:0000256" key="9">
    <source>
        <dbReference type="ARBA" id="ARBA00047840"/>
    </source>
</evidence>
<dbReference type="Proteomes" id="UP000472267">
    <property type="component" value="Chromosome 6"/>
</dbReference>
<feature type="compositionally biased region" description="Pro residues" evidence="12">
    <location>
        <begin position="1424"/>
        <end position="1438"/>
    </location>
</feature>
<comment type="catalytic activity">
    <reaction evidence="9 11">
        <text>a 5-formyl-2'-deoxycytidine in DNA + 2-oxoglutarate + O2 = a 5-carboxyl-2'-deoxycytidine in DNA + succinate + CO2 + H(+)</text>
        <dbReference type="Rhea" id="RHEA:53832"/>
        <dbReference type="Rhea" id="RHEA-COMP:13656"/>
        <dbReference type="Rhea" id="RHEA-COMP:13657"/>
        <dbReference type="ChEBI" id="CHEBI:15378"/>
        <dbReference type="ChEBI" id="CHEBI:15379"/>
        <dbReference type="ChEBI" id="CHEBI:16526"/>
        <dbReference type="ChEBI" id="CHEBI:16810"/>
        <dbReference type="ChEBI" id="CHEBI:30031"/>
        <dbReference type="ChEBI" id="CHEBI:137731"/>
        <dbReference type="ChEBI" id="CHEBI:137732"/>
        <dbReference type="EC" id="1.14.11.80"/>
    </reaction>
</comment>
<feature type="compositionally biased region" description="Polar residues" evidence="12">
    <location>
        <begin position="630"/>
        <end position="672"/>
    </location>
</feature>
<keyword evidence="15" id="KW-1185">Reference proteome</keyword>
<evidence type="ECO:0000313" key="15">
    <source>
        <dbReference type="Proteomes" id="UP000472267"/>
    </source>
</evidence>
<reference evidence="14" key="3">
    <citation type="submission" date="2025-09" db="UniProtKB">
        <authorList>
            <consortium name="Ensembl"/>
        </authorList>
    </citation>
    <scope>IDENTIFICATION</scope>
</reference>
<dbReference type="PANTHER" id="PTHR23358:SF3">
    <property type="entry name" value="METHYLCYTOSINE DIOXYGENASE TET2"/>
    <property type="match status" value="1"/>
</dbReference>
<organism evidence="14 15">
    <name type="scientific">Salarias fasciatus</name>
    <name type="common">Jewelled blenny</name>
    <name type="synonym">Blennius fasciatus</name>
    <dbReference type="NCBI Taxonomy" id="181472"/>
    <lineage>
        <taxon>Eukaryota</taxon>
        <taxon>Metazoa</taxon>
        <taxon>Chordata</taxon>
        <taxon>Craniata</taxon>
        <taxon>Vertebrata</taxon>
        <taxon>Euteleostomi</taxon>
        <taxon>Actinopterygii</taxon>
        <taxon>Neopterygii</taxon>
        <taxon>Teleostei</taxon>
        <taxon>Neoteleostei</taxon>
        <taxon>Acanthomorphata</taxon>
        <taxon>Ovalentaria</taxon>
        <taxon>Blenniimorphae</taxon>
        <taxon>Blenniiformes</taxon>
        <taxon>Blennioidei</taxon>
        <taxon>Blenniidae</taxon>
        <taxon>Salariinae</taxon>
        <taxon>Salarias</taxon>
    </lineage>
</organism>
<gene>
    <name evidence="14" type="primary">tet2</name>
</gene>
<feature type="compositionally biased region" description="Polar residues" evidence="12">
    <location>
        <begin position="238"/>
        <end position="255"/>
    </location>
</feature>
<dbReference type="InterPro" id="IPR040175">
    <property type="entry name" value="TET1/2/3"/>
</dbReference>
<evidence type="ECO:0000256" key="6">
    <source>
        <dbReference type="ARBA" id="ARBA00022964"/>
    </source>
</evidence>
<dbReference type="GO" id="GO:0040029">
    <property type="term" value="P:epigenetic regulation of gene expression"/>
    <property type="evidence" value="ECO:0007669"/>
    <property type="project" value="InterPro"/>
</dbReference>
<dbReference type="Ensembl" id="ENSSFAT00005023230.1">
    <property type="protein sequence ID" value="ENSSFAP00005022302.1"/>
    <property type="gene ID" value="ENSSFAG00005011585.1"/>
</dbReference>